<organism evidence="1 2">
    <name type="scientific">Mesonia profundi</name>
    <dbReference type="NCBI Taxonomy" id="3070998"/>
    <lineage>
        <taxon>Bacteria</taxon>
        <taxon>Pseudomonadati</taxon>
        <taxon>Bacteroidota</taxon>
        <taxon>Flavobacteriia</taxon>
        <taxon>Flavobacteriales</taxon>
        <taxon>Flavobacteriaceae</taxon>
        <taxon>Mesonia</taxon>
    </lineage>
</organism>
<gene>
    <name evidence="1" type="ORF">RBU60_00200</name>
</gene>
<dbReference type="Pfam" id="PF12771">
    <property type="entry name" value="SusD-like_2"/>
    <property type="match status" value="1"/>
</dbReference>
<reference evidence="1 2" key="1">
    <citation type="submission" date="2023-08" db="EMBL/GenBank/DDBJ databases">
        <title>Mesonia sp. MT50, isolated from deep-sea sediment of the Mariana Trench.</title>
        <authorList>
            <person name="Fu H."/>
        </authorList>
    </citation>
    <scope>NUCLEOTIDE SEQUENCE [LARGE SCALE GENOMIC DNA]</scope>
    <source>
        <strain evidence="1 2">MT50</strain>
    </source>
</reference>
<dbReference type="RefSeq" id="WP_308862593.1">
    <property type="nucleotide sequence ID" value="NZ_JAVHUL010000001.1"/>
</dbReference>
<comment type="caution">
    <text evidence="1">The sequence shown here is derived from an EMBL/GenBank/DDBJ whole genome shotgun (WGS) entry which is preliminary data.</text>
</comment>
<evidence type="ECO:0000313" key="1">
    <source>
        <dbReference type="EMBL" id="MDQ7915984.1"/>
    </source>
</evidence>
<dbReference type="InterPro" id="IPR041662">
    <property type="entry name" value="SusD-like_2"/>
</dbReference>
<keyword evidence="1" id="KW-0449">Lipoprotein</keyword>
<evidence type="ECO:0000313" key="2">
    <source>
        <dbReference type="Proteomes" id="UP001230915"/>
    </source>
</evidence>
<dbReference type="PROSITE" id="PS51257">
    <property type="entry name" value="PROKAR_LIPOPROTEIN"/>
    <property type="match status" value="1"/>
</dbReference>
<name>A0ABU0ZZB6_9FLAO</name>
<dbReference type="EMBL" id="JAVHUL010000001">
    <property type="protein sequence ID" value="MDQ7915984.1"/>
    <property type="molecule type" value="Genomic_DNA"/>
</dbReference>
<dbReference type="SUPFAM" id="SSF48452">
    <property type="entry name" value="TPR-like"/>
    <property type="match status" value="1"/>
</dbReference>
<dbReference type="Gene3D" id="1.25.40.390">
    <property type="match status" value="1"/>
</dbReference>
<protein>
    <submittedName>
        <fullName evidence="1">SusD/RagB family nutrient-binding outer membrane lipoprotein</fullName>
    </submittedName>
</protein>
<dbReference type="Proteomes" id="UP001230915">
    <property type="component" value="Unassembled WGS sequence"/>
</dbReference>
<accession>A0ABU0ZZB6</accession>
<dbReference type="InterPro" id="IPR011990">
    <property type="entry name" value="TPR-like_helical_dom_sf"/>
</dbReference>
<keyword evidence="2" id="KW-1185">Reference proteome</keyword>
<proteinExistence type="predicted"/>
<sequence>MKKYIKYVQVSLLALAISSCDNDNYLDVNVDPNNPTEVSPDLILPTAQNYTVRNMYLGVGGRYTNTFGNIMMANWSETDGYSWYDDEFGYIMGSNFYDRIFDYSYINTLKTYQEVINAGDETTDNFTAIAEIMKAYHFQMLVDGYGDIPYFEALQRENAATPAYDSAEAIYDDLIIKLDEAITTIKEADSDDQVPGSGDIVFNGNMTSWIQFANTLKLRILVRQSGMSSKQAYIQENMNNIVAEGSGFLLEDALVNPGYSNDDGKQNPFFQDFGENIAGEAVNNNLATCASEFVIDFLQNASDPRIDRLYEEPAGGHKGTPQGLTNYPDGFEAADVSNIGPGLLKGSTQSSPIMLAAESLFLQAEAAQRGYLSGNAQALYEQAITASFNFLGADANEDGSTDDDAATYFGQSKTNVGWSSSDPIEAIITQKWIALNGTNGWESWVEYNRTGYPANVPVALNQTNADRPVRLSYPASERVGNAANVPNQPNEFSDKIFWAN</sequence>